<keyword evidence="3" id="KW-1185">Reference proteome</keyword>
<feature type="non-terminal residue" evidence="2">
    <location>
        <position position="1"/>
    </location>
</feature>
<protein>
    <submittedName>
        <fullName evidence="2">Uncharacterized protein</fullName>
    </submittedName>
</protein>
<proteinExistence type="predicted"/>
<evidence type="ECO:0000256" key="1">
    <source>
        <dbReference type="SAM" id="MobiDB-lite"/>
    </source>
</evidence>
<dbReference type="AlphaFoldDB" id="A0AAJ0DM10"/>
<feature type="region of interest" description="Disordered" evidence="1">
    <location>
        <begin position="43"/>
        <end position="66"/>
    </location>
</feature>
<name>A0AAJ0DM10_9PEZI</name>
<gene>
    <name evidence="2" type="ORF">CCUS01_14039</name>
</gene>
<organism evidence="2 3">
    <name type="scientific">Colletotrichum cuscutae</name>
    <dbReference type="NCBI Taxonomy" id="1209917"/>
    <lineage>
        <taxon>Eukaryota</taxon>
        <taxon>Fungi</taxon>
        <taxon>Dikarya</taxon>
        <taxon>Ascomycota</taxon>
        <taxon>Pezizomycotina</taxon>
        <taxon>Sordariomycetes</taxon>
        <taxon>Hypocreomycetidae</taxon>
        <taxon>Glomerellales</taxon>
        <taxon>Glomerellaceae</taxon>
        <taxon>Colletotrichum</taxon>
        <taxon>Colletotrichum acutatum species complex</taxon>
    </lineage>
</organism>
<dbReference type="EMBL" id="MPDP01000030">
    <property type="protein sequence ID" value="KAK1492257.1"/>
    <property type="molecule type" value="Genomic_DNA"/>
</dbReference>
<comment type="caution">
    <text evidence="2">The sequence shown here is derived from an EMBL/GenBank/DDBJ whole genome shotgun (WGS) entry which is preliminary data.</text>
</comment>
<accession>A0AAJ0DM10</accession>
<sequence length="81" mass="8764">DRIRRLAILSDGPAVSIVIGVAGKRDLTSVGVTNSIPCVKEVEDKRPGCQPPGPSTTNGDEDLDPEDTSVIFEELKMWKRS</sequence>
<evidence type="ECO:0000313" key="3">
    <source>
        <dbReference type="Proteomes" id="UP001239213"/>
    </source>
</evidence>
<dbReference type="Proteomes" id="UP001239213">
    <property type="component" value="Unassembled WGS sequence"/>
</dbReference>
<reference evidence="2" key="1">
    <citation type="submission" date="2016-11" db="EMBL/GenBank/DDBJ databases">
        <title>The genome sequence of Colletotrichum cuscutae.</title>
        <authorList>
            <person name="Baroncelli R."/>
        </authorList>
    </citation>
    <scope>NUCLEOTIDE SEQUENCE</scope>
    <source>
        <strain evidence="2">IMI 304802</strain>
    </source>
</reference>
<evidence type="ECO:0000313" key="2">
    <source>
        <dbReference type="EMBL" id="KAK1492257.1"/>
    </source>
</evidence>